<gene>
    <name evidence="1" type="ORF">MIND_01343700</name>
</gene>
<dbReference type="EMBL" id="JACAZF010000016">
    <property type="protein sequence ID" value="KAF7289706.1"/>
    <property type="molecule type" value="Genomic_DNA"/>
</dbReference>
<dbReference type="OrthoDB" id="3036049at2759"/>
<sequence>MAAHSPIFRDMLALPAPADAETFDGCPLVLLPDTAEDMTNFLKALVYYDFLAPDVNSNGLPTLLSVLRMSHKYDVAPLRKRILTQLSILFPTTLAGLKAPELSARATDSEAPAEADGDCIIALITTARQVSADWLLPFAFYELCRRTDEQRVVWSPALAVADKQRWVTGLRALETREVTRLLRFLWQDPPGSGPLAYYTCIGHDACVWARAQLRRGLFDGTSAPQLPLELLADADVDDGMLCGTCYAEFRGQRKAARAKLWARLPDIFALPGWEELEKAKADAFGEDTEADP</sequence>
<proteinExistence type="predicted"/>
<dbReference type="RefSeq" id="XP_037213435.1">
    <property type="nucleotide sequence ID" value="XM_037369879.1"/>
</dbReference>
<reference evidence="1" key="1">
    <citation type="submission" date="2020-05" db="EMBL/GenBank/DDBJ databases">
        <title>Mycena genomes resolve the evolution of fungal bioluminescence.</title>
        <authorList>
            <person name="Tsai I.J."/>
        </authorList>
    </citation>
    <scope>NUCLEOTIDE SEQUENCE</scope>
    <source>
        <strain evidence="1">171206Taipei</strain>
    </source>
</reference>
<comment type="caution">
    <text evidence="1">The sequence shown here is derived from an EMBL/GenBank/DDBJ whole genome shotgun (WGS) entry which is preliminary data.</text>
</comment>
<protein>
    <submittedName>
        <fullName evidence="1">BTB domain-containing protein</fullName>
    </submittedName>
</protein>
<keyword evidence="2" id="KW-1185">Reference proteome</keyword>
<accession>A0A8H6S0C3</accession>
<dbReference type="AlphaFoldDB" id="A0A8H6S0C3"/>
<dbReference type="GeneID" id="59352395"/>
<evidence type="ECO:0000313" key="2">
    <source>
        <dbReference type="Proteomes" id="UP000636479"/>
    </source>
</evidence>
<evidence type="ECO:0000313" key="1">
    <source>
        <dbReference type="EMBL" id="KAF7289706.1"/>
    </source>
</evidence>
<organism evidence="1 2">
    <name type="scientific">Mycena indigotica</name>
    <dbReference type="NCBI Taxonomy" id="2126181"/>
    <lineage>
        <taxon>Eukaryota</taxon>
        <taxon>Fungi</taxon>
        <taxon>Dikarya</taxon>
        <taxon>Basidiomycota</taxon>
        <taxon>Agaricomycotina</taxon>
        <taxon>Agaricomycetes</taxon>
        <taxon>Agaricomycetidae</taxon>
        <taxon>Agaricales</taxon>
        <taxon>Marasmiineae</taxon>
        <taxon>Mycenaceae</taxon>
        <taxon>Mycena</taxon>
    </lineage>
</organism>
<dbReference type="Proteomes" id="UP000636479">
    <property type="component" value="Unassembled WGS sequence"/>
</dbReference>
<name>A0A8H6S0C3_9AGAR</name>